<dbReference type="AlphaFoldDB" id="A0A0F4XDN3"/>
<feature type="non-terminal residue" evidence="3">
    <location>
        <position position="254"/>
    </location>
</feature>
<protein>
    <recommendedName>
        <fullName evidence="2">LapA adhesin domain-containing protein</fullName>
    </recommendedName>
</protein>
<dbReference type="EMBL" id="JZXC01000066">
    <property type="protein sequence ID" value="KKA04005.1"/>
    <property type="molecule type" value="Genomic_DNA"/>
</dbReference>
<proteinExistence type="predicted"/>
<feature type="domain" description="LapA adhesin" evidence="2">
    <location>
        <begin position="49"/>
        <end position="152"/>
    </location>
</feature>
<dbReference type="Pfam" id="PF20579">
    <property type="entry name" value="LapA"/>
    <property type="match status" value="2"/>
</dbReference>
<dbReference type="InterPro" id="IPR029053">
    <property type="entry name" value="Viral_coat"/>
</dbReference>
<evidence type="ECO:0000256" key="1">
    <source>
        <dbReference type="SAM" id="MobiDB-lite"/>
    </source>
</evidence>
<accession>A0A0F4XDN3</accession>
<feature type="compositionally biased region" description="Low complexity" evidence="1">
    <location>
        <begin position="14"/>
        <end position="28"/>
    </location>
</feature>
<dbReference type="Gene3D" id="2.60.120.20">
    <property type="match status" value="2"/>
</dbReference>
<sequence length="254" mass="24803">GVLDVAVGNDVYQGPTTATESSTSPSGGNLEAIAPNTAPVSTVVSDVNDTTTVTLTATPTVNENGTITYTATLTDANGNPVTAQNGPVTVTLDSGKTITIAAGASSGVLDVAVGNDVYQGPTTVTESISTATGGNLEAIAPNTAPVSTVVSDVNDTTTVTLTSTPTVNENGTITYTATLTDANGNPVTAQNGPVTVTLDSGKTITIAAGASSGVLDVAVGNDVYQGPTTVTESIASASGGNLEAIAPNTTPVST</sequence>
<comment type="caution">
    <text evidence="3">The sequence shown here is derived from an EMBL/GenBank/DDBJ whole genome shotgun (WGS) entry which is preliminary data.</text>
</comment>
<feature type="non-terminal residue" evidence="3">
    <location>
        <position position="1"/>
    </location>
</feature>
<evidence type="ECO:0000313" key="4">
    <source>
        <dbReference type="Proteomes" id="UP000033662"/>
    </source>
</evidence>
<name>A0A0F4XDN3_9PSED</name>
<dbReference type="OrthoDB" id="9813456at2"/>
<reference evidence="3 4" key="1">
    <citation type="submission" date="2015-03" db="EMBL/GenBank/DDBJ databases">
        <title>Pseudomonas fluorescens 1855-344 Genome sequencing and assembly.</title>
        <authorList>
            <person name="Eng W.W.H."/>
            <person name="Gan H.M."/>
            <person name="Savka M.A."/>
        </authorList>
    </citation>
    <scope>NUCLEOTIDE SEQUENCE [LARGE SCALE GENOMIC DNA]</scope>
    <source>
        <strain evidence="3 4">1855-344</strain>
    </source>
</reference>
<evidence type="ECO:0000259" key="2">
    <source>
        <dbReference type="Pfam" id="PF20579"/>
    </source>
</evidence>
<evidence type="ECO:0000313" key="3">
    <source>
        <dbReference type="EMBL" id="KKA04005.1"/>
    </source>
</evidence>
<dbReference type="InterPro" id="IPR046779">
    <property type="entry name" value="LapA_adhesin_dom"/>
</dbReference>
<feature type="domain" description="LapA adhesin" evidence="2">
    <location>
        <begin position="155"/>
        <end position="254"/>
    </location>
</feature>
<feature type="region of interest" description="Disordered" evidence="1">
    <location>
        <begin position="1"/>
        <end position="30"/>
    </location>
</feature>
<organism evidence="3 4">
    <name type="scientific">Pseudomonas kilonensis</name>
    <dbReference type="NCBI Taxonomy" id="132476"/>
    <lineage>
        <taxon>Bacteria</taxon>
        <taxon>Pseudomonadati</taxon>
        <taxon>Pseudomonadota</taxon>
        <taxon>Gammaproteobacteria</taxon>
        <taxon>Pseudomonadales</taxon>
        <taxon>Pseudomonadaceae</taxon>
        <taxon>Pseudomonas</taxon>
    </lineage>
</organism>
<dbReference type="Proteomes" id="UP000033662">
    <property type="component" value="Unassembled WGS sequence"/>
</dbReference>
<gene>
    <name evidence="3" type="ORF">VP02_30085</name>
</gene>